<dbReference type="GO" id="GO:0046983">
    <property type="term" value="F:protein dimerization activity"/>
    <property type="evidence" value="ECO:0007669"/>
    <property type="project" value="InterPro"/>
</dbReference>
<dbReference type="SUPFAM" id="SSF53335">
    <property type="entry name" value="S-adenosyl-L-methionine-dependent methyltransferases"/>
    <property type="match status" value="1"/>
</dbReference>
<dbReference type="Pfam" id="PF08100">
    <property type="entry name" value="Dimerisation"/>
    <property type="match status" value="1"/>
</dbReference>
<name>A0A1A8ZG12_9ACTN</name>
<dbReference type="InterPro" id="IPR012967">
    <property type="entry name" value="COMT_dimerisation"/>
</dbReference>
<dbReference type="GO" id="GO:0008171">
    <property type="term" value="F:O-methyltransferase activity"/>
    <property type="evidence" value="ECO:0007669"/>
    <property type="project" value="InterPro"/>
</dbReference>
<dbReference type="OrthoDB" id="3862772at2"/>
<dbReference type="SUPFAM" id="SSF46785">
    <property type="entry name" value="Winged helix' DNA-binding domain"/>
    <property type="match status" value="1"/>
</dbReference>
<evidence type="ECO:0000259" key="4">
    <source>
        <dbReference type="Pfam" id="PF00891"/>
    </source>
</evidence>
<feature type="domain" description="O-methyltransferase dimerisation" evidence="5">
    <location>
        <begin position="25"/>
        <end position="89"/>
    </location>
</feature>
<keyword evidence="1 6" id="KW-0489">Methyltransferase</keyword>
<evidence type="ECO:0000313" key="7">
    <source>
        <dbReference type="Proteomes" id="UP000199385"/>
    </source>
</evidence>
<evidence type="ECO:0000256" key="1">
    <source>
        <dbReference type="ARBA" id="ARBA00022603"/>
    </source>
</evidence>
<dbReference type="InterPro" id="IPR001077">
    <property type="entry name" value="COMT_C"/>
</dbReference>
<dbReference type="STRING" id="261654.GA0070611_2099"/>
<gene>
    <name evidence="6" type="ORF">GA0070611_2099</name>
</gene>
<dbReference type="PANTHER" id="PTHR43712">
    <property type="entry name" value="PUTATIVE (AFU_ORTHOLOGUE AFUA_4G14580)-RELATED"/>
    <property type="match status" value="1"/>
</dbReference>
<organism evidence="6 7">
    <name type="scientific">Micromonospora auratinigra</name>
    <dbReference type="NCBI Taxonomy" id="261654"/>
    <lineage>
        <taxon>Bacteria</taxon>
        <taxon>Bacillati</taxon>
        <taxon>Actinomycetota</taxon>
        <taxon>Actinomycetes</taxon>
        <taxon>Micromonosporales</taxon>
        <taxon>Micromonosporaceae</taxon>
        <taxon>Micromonospora</taxon>
    </lineage>
</organism>
<evidence type="ECO:0000256" key="2">
    <source>
        <dbReference type="ARBA" id="ARBA00022679"/>
    </source>
</evidence>
<keyword evidence="3" id="KW-0949">S-adenosyl-L-methionine</keyword>
<dbReference type="PROSITE" id="PS51683">
    <property type="entry name" value="SAM_OMT_II"/>
    <property type="match status" value="1"/>
</dbReference>
<dbReference type="RefSeq" id="WP_091661597.1">
    <property type="nucleotide sequence ID" value="NZ_LT594323.1"/>
</dbReference>
<evidence type="ECO:0000256" key="3">
    <source>
        <dbReference type="ARBA" id="ARBA00022691"/>
    </source>
</evidence>
<dbReference type="EMBL" id="LT594323">
    <property type="protein sequence ID" value="SBT42807.1"/>
    <property type="molecule type" value="Genomic_DNA"/>
</dbReference>
<dbReference type="InterPro" id="IPR016461">
    <property type="entry name" value="COMT-like"/>
</dbReference>
<accession>A0A1A8ZG12</accession>
<keyword evidence="7" id="KW-1185">Reference proteome</keyword>
<dbReference type="InterPro" id="IPR036388">
    <property type="entry name" value="WH-like_DNA-bd_sf"/>
</dbReference>
<keyword evidence="2 6" id="KW-0808">Transferase</keyword>
<dbReference type="Gene3D" id="1.10.10.10">
    <property type="entry name" value="Winged helix-like DNA-binding domain superfamily/Winged helix DNA-binding domain"/>
    <property type="match status" value="1"/>
</dbReference>
<dbReference type="Proteomes" id="UP000199385">
    <property type="component" value="Chromosome I"/>
</dbReference>
<dbReference type="Gene3D" id="3.40.50.150">
    <property type="entry name" value="Vaccinia Virus protein VP39"/>
    <property type="match status" value="1"/>
</dbReference>
<dbReference type="GO" id="GO:0032259">
    <property type="term" value="P:methylation"/>
    <property type="evidence" value="ECO:0007669"/>
    <property type="project" value="UniProtKB-KW"/>
</dbReference>
<evidence type="ECO:0000313" key="6">
    <source>
        <dbReference type="EMBL" id="SBT42807.1"/>
    </source>
</evidence>
<dbReference type="InterPro" id="IPR036390">
    <property type="entry name" value="WH_DNA-bd_sf"/>
</dbReference>
<sequence>MTSTNSLPDAVMRLRGLALSAGYAAAVRAAARLRLPDAFDEQTDIPTLAGAVDADRDALTRLMRSLVVHGVFAEPEPGTFAHTELSRLLREDHPRSLRHMILWATEPWTWQVWGHLDTAVRTGRGVNEEVWGDEFFSWLHKNAPESADVFNRAMTQSSQLSADVVARVLDVSGARTVADIAGGQGLVLATLLESNPELSGVLLDLPNVVAAADPRLREGGALADRARLVPGDCRAEIPVEADVYILKNILEWDDDSTVTTLRNVVKAARPGSRVVVIENLVDGSPEMRFTTAMDLLLLLNVGGRKHTRDGLVELVKQAGLEVRDVRPVGPYLHMVESVVPQG</sequence>
<dbReference type="InterPro" id="IPR029063">
    <property type="entry name" value="SAM-dependent_MTases_sf"/>
</dbReference>
<dbReference type="Pfam" id="PF00891">
    <property type="entry name" value="Methyltransf_2"/>
    <property type="match status" value="1"/>
</dbReference>
<proteinExistence type="predicted"/>
<dbReference type="AlphaFoldDB" id="A0A1A8ZG12"/>
<feature type="domain" description="O-methyltransferase C-terminal" evidence="4">
    <location>
        <begin position="113"/>
        <end position="320"/>
    </location>
</feature>
<dbReference type="PATRIC" id="fig|261654.4.peg.2136"/>
<dbReference type="PANTHER" id="PTHR43712:SF2">
    <property type="entry name" value="O-METHYLTRANSFERASE CICE"/>
    <property type="match status" value="1"/>
</dbReference>
<protein>
    <submittedName>
        <fullName evidence="6">O-methyltransferase</fullName>
    </submittedName>
</protein>
<evidence type="ECO:0000259" key="5">
    <source>
        <dbReference type="Pfam" id="PF08100"/>
    </source>
</evidence>
<dbReference type="Gene3D" id="1.10.287.1350">
    <property type="match status" value="1"/>
</dbReference>
<dbReference type="PIRSF" id="PIRSF005739">
    <property type="entry name" value="O-mtase"/>
    <property type="match status" value="1"/>
</dbReference>
<reference evidence="7" key="1">
    <citation type="submission" date="2016-06" db="EMBL/GenBank/DDBJ databases">
        <authorList>
            <person name="Varghese N."/>
            <person name="Submissions Spin"/>
        </authorList>
    </citation>
    <scope>NUCLEOTIDE SEQUENCE [LARGE SCALE GENOMIC DNA]</scope>
    <source>
        <strain evidence="7">DSM 44815</strain>
    </source>
</reference>